<proteinExistence type="predicted"/>
<dbReference type="Gene3D" id="3.80.10.10">
    <property type="entry name" value="Ribonuclease Inhibitor"/>
    <property type="match status" value="1"/>
</dbReference>
<evidence type="ECO:0000313" key="2">
    <source>
        <dbReference type="Proteomes" id="UP000317648"/>
    </source>
</evidence>
<sequence length="125" mass="14000">MQRWAPKYLGQDAVDPVVAVAAVYSTNISGQDFNHIADLSSLRKVVIVNNAVVSYTLLEDDFLKLGRLKRLEALSLVECNFETSWFLHLQHCPLKELNISQVDACVAEKLERVLPDGCILKLGPY</sequence>
<keyword evidence="2" id="KW-1185">Reference proteome</keyword>
<name>A0A518DPT8_9BACT</name>
<dbReference type="InterPro" id="IPR032675">
    <property type="entry name" value="LRR_dom_sf"/>
</dbReference>
<dbReference type="AlphaFoldDB" id="A0A518DPT8"/>
<dbReference type="KEGG" id="lcre:Pla8534_16300"/>
<protein>
    <recommendedName>
        <fullName evidence="3">Leucine Rich repeats (2 copies)</fullName>
    </recommendedName>
</protein>
<dbReference type="EMBL" id="CP036433">
    <property type="protein sequence ID" value="QDU93846.1"/>
    <property type="molecule type" value="Genomic_DNA"/>
</dbReference>
<accession>A0A518DPT8</accession>
<dbReference type="SUPFAM" id="SSF52047">
    <property type="entry name" value="RNI-like"/>
    <property type="match status" value="1"/>
</dbReference>
<dbReference type="Proteomes" id="UP000317648">
    <property type="component" value="Chromosome"/>
</dbReference>
<gene>
    <name evidence="1" type="ORF">Pla8534_16300</name>
</gene>
<reference evidence="1 2" key="1">
    <citation type="submission" date="2019-02" db="EMBL/GenBank/DDBJ databases">
        <title>Deep-cultivation of Planctomycetes and their phenomic and genomic characterization uncovers novel biology.</title>
        <authorList>
            <person name="Wiegand S."/>
            <person name="Jogler M."/>
            <person name="Boedeker C."/>
            <person name="Pinto D."/>
            <person name="Vollmers J."/>
            <person name="Rivas-Marin E."/>
            <person name="Kohn T."/>
            <person name="Peeters S.H."/>
            <person name="Heuer A."/>
            <person name="Rast P."/>
            <person name="Oberbeckmann S."/>
            <person name="Bunk B."/>
            <person name="Jeske O."/>
            <person name="Meyerdierks A."/>
            <person name="Storesund J.E."/>
            <person name="Kallscheuer N."/>
            <person name="Luecker S."/>
            <person name="Lage O.M."/>
            <person name="Pohl T."/>
            <person name="Merkel B.J."/>
            <person name="Hornburger P."/>
            <person name="Mueller R.-W."/>
            <person name="Bruemmer F."/>
            <person name="Labrenz M."/>
            <person name="Spormann A.M."/>
            <person name="Op den Camp H."/>
            <person name="Overmann J."/>
            <person name="Amann R."/>
            <person name="Jetten M.S.M."/>
            <person name="Mascher T."/>
            <person name="Medema M.H."/>
            <person name="Devos D.P."/>
            <person name="Kaster A.-K."/>
            <person name="Ovreas L."/>
            <person name="Rohde M."/>
            <person name="Galperin M.Y."/>
            <person name="Jogler C."/>
        </authorList>
    </citation>
    <scope>NUCLEOTIDE SEQUENCE [LARGE SCALE GENOMIC DNA]</scope>
    <source>
        <strain evidence="1 2">Pla85_3_4</strain>
    </source>
</reference>
<evidence type="ECO:0008006" key="3">
    <source>
        <dbReference type="Google" id="ProtNLM"/>
    </source>
</evidence>
<organism evidence="1 2">
    <name type="scientific">Lignipirellula cremea</name>
    <dbReference type="NCBI Taxonomy" id="2528010"/>
    <lineage>
        <taxon>Bacteria</taxon>
        <taxon>Pseudomonadati</taxon>
        <taxon>Planctomycetota</taxon>
        <taxon>Planctomycetia</taxon>
        <taxon>Pirellulales</taxon>
        <taxon>Pirellulaceae</taxon>
        <taxon>Lignipirellula</taxon>
    </lineage>
</organism>
<evidence type="ECO:0000313" key="1">
    <source>
        <dbReference type="EMBL" id="QDU93846.1"/>
    </source>
</evidence>